<feature type="compositionally biased region" description="Basic and acidic residues" evidence="1">
    <location>
        <begin position="56"/>
        <end position="68"/>
    </location>
</feature>
<feature type="compositionally biased region" description="Pro residues" evidence="1">
    <location>
        <begin position="23"/>
        <end position="33"/>
    </location>
</feature>
<organism evidence="2 3">
    <name type="scientific">Porites lobata</name>
    <dbReference type="NCBI Taxonomy" id="104759"/>
    <lineage>
        <taxon>Eukaryota</taxon>
        <taxon>Metazoa</taxon>
        <taxon>Cnidaria</taxon>
        <taxon>Anthozoa</taxon>
        <taxon>Hexacorallia</taxon>
        <taxon>Scleractinia</taxon>
        <taxon>Fungiina</taxon>
        <taxon>Poritidae</taxon>
        <taxon>Porites</taxon>
    </lineage>
</organism>
<accession>A0ABN8S2X9</accession>
<dbReference type="PANTHER" id="PTHR33568:SF3">
    <property type="entry name" value="DNA-DIRECTED DNA POLYMERASE"/>
    <property type="match status" value="1"/>
</dbReference>
<evidence type="ECO:0000313" key="3">
    <source>
        <dbReference type="Proteomes" id="UP001159405"/>
    </source>
</evidence>
<name>A0ABN8S2X9_9CNID</name>
<protein>
    <recommendedName>
        <fullName evidence="4">DNA-directed DNA polymerase</fullName>
    </recommendedName>
</protein>
<keyword evidence="3" id="KW-1185">Reference proteome</keyword>
<gene>
    <name evidence="2" type="ORF">PLOB_00034163</name>
</gene>
<sequence>MDPPPPPPSSAGPPDDHDERGPPRPPPPPPPRSSPRRDARPLQGTSSESTPDSDEYNSRRQLQCDERLPTATTSNSSDDEACLQALQAAEGQSGGGLRFQLTPYTVRHRPSFGVTWQTFRGRLQGQPSSGDASEEVIRALGQAIRDQSRPWHDDDYLQIYLGSNRLANNFTSARVRVRDWRHTQGPARHLLDQMTALLNSNENFAVDDTFVVDLTYVRPPRGTGRRKLGFDAFANMVKSKHSCIEITNKDDLCCARALVTARAYQHKDQSALHLSEYTTLRHGGALQTTKARELHRLAKVPEGACGLPELREFEKVLPDYQLIVVSADHGNAIVHCGPTALHPLILLAHQGHYDVITKLNAYFGVAYFCLRCRKGYNTKDFRHHRCPGFKCYCCQQTDCSDFATHPARDAATELCPHCHRRFFGPRCLELHTLRSPSGARVHPLTFDNVCAQLRCCGHCGRTFQSYQAFLSHLCGYQPCYNCGLTVDVWDHKCFIQAIPLRRGPKRKHATASSGQPGPEEQAVVKIFFDCECMQEGGEAHRVNLVCAETSLDDQRYQFPSMQEFMAWVWHLRVTDPGRRPFVVIAHNFQGYDGYLLLEELYRQAVDELKGDVIDEFVAGGPKNYAYRTRSGQECCKVRGFTLDARGQAVLNFESVRNLVQKDIDESLDRPRTLSVDNPHHIVRNVPDKTLHSVRQLKTYCMVQDKRVLEATTGMTYPYGYRPSQDIVDDMVLSVLFSDIDSPLEDYEEDLPFVPDTCQS</sequence>
<dbReference type="PANTHER" id="PTHR33568">
    <property type="entry name" value="DNA POLYMERASE"/>
    <property type="match status" value="1"/>
</dbReference>
<comment type="caution">
    <text evidence="2">The sequence shown here is derived from an EMBL/GenBank/DDBJ whole genome shotgun (WGS) entry which is preliminary data.</text>
</comment>
<dbReference type="EMBL" id="CALNXK010000460">
    <property type="protein sequence ID" value="CAH3186092.1"/>
    <property type="molecule type" value="Genomic_DNA"/>
</dbReference>
<dbReference type="Proteomes" id="UP001159405">
    <property type="component" value="Unassembled WGS sequence"/>
</dbReference>
<reference evidence="2 3" key="1">
    <citation type="submission" date="2022-05" db="EMBL/GenBank/DDBJ databases">
        <authorList>
            <consortium name="Genoscope - CEA"/>
            <person name="William W."/>
        </authorList>
    </citation>
    <scope>NUCLEOTIDE SEQUENCE [LARGE SCALE GENOMIC DNA]</scope>
</reference>
<proteinExistence type="predicted"/>
<feature type="compositionally biased region" description="Pro residues" evidence="1">
    <location>
        <begin position="1"/>
        <end position="11"/>
    </location>
</feature>
<evidence type="ECO:0008006" key="4">
    <source>
        <dbReference type="Google" id="ProtNLM"/>
    </source>
</evidence>
<feature type="region of interest" description="Disordered" evidence="1">
    <location>
        <begin position="1"/>
        <end position="79"/>
    </location>
</feature>
<evidence type="ECO:0000256" key="1">
    <source>
        <dbReference type="SAM" id="MobiDB-lite"/>
    </source>
</evidence>
<evidence type="ECO:0000313" key="2">
    <source>
        <dbReference type="EMBL" id="CAH3186092.1"/>
    </source>
</evidence>